<dbReference type="KEGG" id="ali:AZOLI_p50179"/>
<keyword evidence="3" id="KW-1185">Reference proteome</keyword>
<evidence type="ECO:0000313" key="3">
    <source>
        <dbReference type="Proteomes" id="UP000005667"/>
    </source>
</evidence>
<gene>
    <name evidence="2" type="ordered locus">AZOLI_p50179</name>
</gene>
<dbReference type="EMBL" id="FQ311873">
    <property type="protein sequence ID" value="CBS91179.1"/>
    <property type="molecule type" value="Genomic_DNA"/>
</dbReference>
<dbReference type="Proteomes" id="UP000005667">
    <property type="component" value="Plasmid AZO_p5"/>
</dbReference>
<evidence type="ECO:0000313" key="2">
    <source>
        <dbReference type="EMBL" id="CBS91179.1"/>
    </source>
</evidence>
<geneLocation type="plasmid" evidence="2 3">
    <name>AZO_p5</name>
</geneLocation>
<dbReference type="HOGENOM" id="CLU_2128341_0_0_5"/>
<proteinExistence type="predicted"/>
<sequence>MGFAAAGSAGDDVIDPQKAVPGTRRGDDAGHAAPRQAQVGVVDPRRFEIEKHGLFTSLPAGGHGFPIARPSFGKSGEWRFGLRKLPMRVPPLCAEMRKAVGRSAGHCLSIPRR</sequence>
<protein>
    <submittedName>
        <fullName evidence="2">Uncharacterized protein</fullName>
    </submittedName>
</protein>
<keyword evidence="2" id="KW-0614">Plasmid</keyword>
<name>G7ZI67_AZOL4</name>
<accession>G7ZI67</accession>
<evidence type="ECO:0000256" key="1">
    <source>
        <dbReference type="SAM" id="MobiDB-lite"/>
    </source>
</evidence>
<reference evidence="3" key="1">
    <citation type="journal article" date="2011" name="PLoS Genet.">
        <title>Azospirillum genomes reveal transition of bacteria from aquatic to terrestrial environments.</title>
        <authorList>
            <person name="Wisniewski-Dye F."/>
            <person name="Borziak K."/>
            <person name="Khalsa-Moyers G."/>
            <person name="Alexandre G."/>
            <person name="Sukharnikov L.O."/>
            <person name="Wuichet K."/>
            <person name="Hurst G.B."/>
            <person name="McDonald W.H."/>
            <person name="Robertson J.S."/>
            <person name="Barbe V."/>
            <person name="Calteau A."/>
            <person name="Rouy Z."/>
            <person name="Mangenot S."/>
            <person name="Prigent-Combaret C."/>
            <person name="Normand P."/>
            <person name="Boyer M."/>
            <person name="Siguier P."/>
            <person name="Dessaux Y."/>
            <person name="Elmerich C."/>
            <person name="Condemine G."/>
            <person name="Krishnen G."/>
            <person name="Kennedy I."/>
            <person name="Paterson A.H."/>
            <person name="Gonzalez V."/>
            <person name="Mavingui P."/>
            <person name="Zhulin I.B."/>
        </authorList>
    </citation>
    <scope>NUCLEOTIDE SEQUENCE [LARGE SCALE GENOMIC DNA]</scope>
    <source>
        <strain evidence="3">4B</strain>
    </source>
</reference>
<organism evidence="2 3">
    <name type="scientific">Azospirillum lipoferum (strain 4B)</name>
    <dbReference type="NCBI Taxonomy" id="862719"/>
    <lineage>
        <taxon>Bacteria</taxon>
        <taxon>Pseudomonadati</taxon>
        <taxon>Pseudomonadota</taxon>
        <taxon>Alphaproteobacteria</taxon>
        <taxon>Rhodospirillales</taxon>
        <taxon>Azospirillaceae</taxon>
        <taxon>Azospirillum</taxon>
    </lineage>
</organism>
<feature type="region of interest" description="Disordered" evidence="1">
    <location>
        <begin position="1"/>
        <end position="43"/>
    </location>
</feature>
<dbReference type="AlphaFoldDB" id="G7ZI67"/>